<dbReference type="Proteomes" id="UP001151760">
    <property type="component" value="Unassembled WGS sequence"/>
</dbReference>
<reference evidence="1" key="1">
    <citation type="journal article" date="2022" name="Int. J. Mol. Sci.">
        <title>Draft Genome of Tanacetum Coccineum: Genomic Comparison of Closely Related Tanacetum-Family Plants.</title>
        <authorList>
            <person name="Yamashiro T."/>
            <person name="Shiraishi A."/>
            <person name="Nakayama K."/>
            <person name="Satake H."/>
        </authorList>
    </citation>
    <scope>NUCLEOTIDE SEQUENCE</scope>
</reference>
<protein>
    <submittedName>
        <fullName evidence="1">Uncharacterized protein</fullName>
    </submittedName>
</protein>
<name>A0ABQ4WBY5_9ASTR</name>
<dbReference type="EMBL" id="BQNB010008511">
    <property type="protein sequence ID" value="GJS50391.1"/>
    <property type="molecule type" value="Genomic_DNA"/>
</dbReference>
<accession>A0ABQ4WBY5</accession>
<gene>
    <name evidence="1" type="ORF">Tco_0600512</name>
</gene>
<keyword evidence="2" id="KW-1185">Reference proteome</keyword>
<reference evidence="1" key="2">
    <citation type="submission" date="2022-01" db="EMBL/GenBank/DDBJ databases">
        <authorList>
            <person name="Yamashiro T."/>
            <person name="Shiraishi A."/>
            <person name="Satake H."/>
            <person name="Nakayama K."/>
        </authorList>
    </citation>
    <scope>NUCLEOTIDE SEQUENCE</scope>
</reference>
<evidence type="ECO:0000313" key="1">
    <source>
        <dbReference type="EMBL" id="GJS50391.1"/>
    </source>
</evidence>
<sequence length="249" mass="27688">MSFLHPAVVFNDTLTSKATLSCEPTVSSLNNDEIDFRISFDESDDEDCTVTEAIAKYERNRSNPENARGSRPANAGGVVVRDVHGWYNNRFYELALMCPDLVTPEKKKIERYIRGLPERTESGRTTRGTTIKTTTATSLLTTTSKTENKKLLRLMLQPQLRVKPTLGTYLCAIGVRHFITVCALLVFTPFIDIAPAALDTSYDVQIAYGKVVSTNTVLRGSTLALFNHVFKIDLLLTRLGSFDVIVGMD</sequence>
<proteinExistence type="predicted"/>
<evidence type="ECO:0000313" key="2">
    <source>
        <dbReference type="Proteomes" id="UP001151760"/>
    </source>
</evidence>
<organism evidence="1 2">
    <name type="scientific">Tanacetum coccineum</name>
    <dbReference type="NCBI Taxonomy" id="301880"/>
    <lineage>
        <taxon>Eukaryota</taxon>
        <taxon>Viridiplantae</taxon>
        <taxon>Streptophyta</taxon>
        <taxon>Embryophyta</taxon>
        <taxon>Tracheophyta</taxon>
        <taxon>Spermatophyta</taxon>
        <taxon>Magnoliopsida</taxon>
        <taxon>eudicotyledons</taxon>
        <taxon>Gunneridae</taxon>
        <taxon>Pentapetalae</taxon>
        <taxon>asterids</taxon>
        <taxon>campanulids</taxon>
        <taxon>Asterales</taxon>
        <taxon>Asteraceae</taxon>
        <taxon>Asteroideae</taxon>
        <taxon>Anthemideae</taxon>
        <taxon>Anthemidinae</taxon>
        <taxon>Tanacetum</taxon>
    </lineage>
</organism>
<comment type="caution">
    <text evidence="1">The sequence shown here is derived from an EMBL/GenBank/DDBJ whole genome shotgun (WGS) entry which is preliminary data.</text>
</comment>